<protein>
    <submittedName>
        <fullName evidence="1">Uncharacterized protein</fullName>
    </submittedName>
</protein>
<evidence type="ECO:0000313" key="1">
    <source>
        <dbReference type="EMBL" id="NYS59715.1"/>
    </source>
</evidence>
<organism evidence="1 2">
    <name type="scientific">Vreelandella salicampi</name>
    <dbReference type="NCBI Taxonomy" id="1449798"/>
    <lineage>
        <taxon>Bacteria</taxon>
        <taxon>Pseudomonadati</taxon>
        <taxon>Pseudomonadota</taxon>
        <taxon>Gammaproteobacteria</taxon>
        <taxon>Oceanospirillales</taxon>
        <taxon>Halomonadaceae</taxon>
        <taxon>Vreelandella</taxon>
    </lineage>
</organism>
<dbReference type="EMBL" id="JACCDF010000002">
    <property type="protein sequence ID" value="NYS59715.1"/>
    <property type="molecule type" value="Genomic_DNA"/>
</dbReference>
<evidence type="ECO:0000313" key="2">
    <source>
        <dbReference type="Proteomes" id="UP000586119"/>
    </source>
</evidence>
<keyword evidence="2" id="KW-1185">Reference proteome</keyword>
<name>A0A7Z0LIT3_9GAMM</name>
<reference evidence="1 2" key="1">
    <citation type="journal article" date="2015" name="Int. J. Syst. Evol. Microbiol.">
        <title>Halomonas salicampi sp. nov., a halotolerant and alkalitolerant bacterium isolated from a saltern soil.</title>
        <authorList>
            <person name="Lee J.C."/>
            <person name="Kim Y.S."/>
            <person name="Yun B.S."/>
            <person name="Whang K.S."/>
        </authorList>
    </citation>
    <scope>NUCLEOTIDE SEQUENCE [LARGE SCALE GENOMIC DNA]</scope>
    <source>
        <strain evidence="1 2">BH103</strain>
    </source>
</reference>
<dbReference type="Proteomes" id="UP000586119">
    <property type="component" value="Unassembled WGS sequence"/>
</dbReference>
<sequence>MSSTYPHYESPIQLYDVVFIIIPRLDRAQKLVNKTLDTLIEGATDPKDLTKRLEQRRDFTLELQAIHTNLEYLLERHRPDVKELLRTGGISGNRAIEPDEMEQDAIERAKEIYRKVVEFQTGRRNVPF</sequence>
<comment type="caution">
    <text evidence="1">The sequence shown here is derived from an EMBL/GenBank/DDBJ whole genome shotgun (WGS) entry which is preliminary data.</text>
</comment>
<dbReference type="AlphaFoldDB" id="A0A7Z0LIT3"/>
<dbReference type="RefSeq" id="WP_179929068.1">
    <property type="nucleotide sequence ID" value="NZ_JACCDF010000002.1"/>
</dbReference>
<accession>A0A7Z0LIT3</accession>
<gene>
    <name evidence="1" type="ORF">HZS81_02905</name>
</gene>
<proteinExistence type="predicted"/>